<dbReference type="EMBL" id="CP030759">
    <property type="protein sequence ID" value="AXA35793.1"/>
    <property type="molecule type" value="Genomic_DNA"/>
</dbReference>
<sequence>MIEATGAMCVFIALVAYLVWRHFSNEIRSATAVATDGCTTYVGSNRELILIRLSEPARIAPVYATVSQALVPVQIFSLGFLTGVCFVLLIARLALSPSSADLALWTTFWIIAVAVTWGVVLAAEHVLIEKFHRTGVFRELLSNGADPLAIASALSLAIRTHRIWIVVTMLIGLAVVSFGQWLVTGVLCACVAAILIAYRTQPHLFESVAPWDAEKPLLSLREQVREGVWIGPVGLVLMLSTVVLMGVSSISAVLAFIVLNAGIILVLWGERVSRATTFSFTVDEWRQRLKERLQGRQVSAAPVNSLA</sequence>
<reference evidence="2 3" key="1">
    <citation type="submission" date="2018-05" db="EMBL/GenBank/DDBJ databases">
        <title>A metagenomic window into the 2 km-deep terrestrial subsurface aquifer revealed taxonomically and functionally diverse microbial community comprising novel uncultured bacterial lineages.</title>
        <authorList>
            <person name="Kadnikov V.V."/>
            <person name="Mardanov A.V."/>
            <person name="Beletsky A.V."/>
            <person name="Banks D."/>
            <person name="Pimenov N.V."/>
            <person name="Frank Y.A."/>
            <person name="Karnachuk O.V."/>
            <person name="Ravin N.V."/>
        </authorList>
    </citation>
    <scope>NUCLEOTIDE SEQUENCE [LARGE SCALE GENOMIC DNA]</scope>
    <source>
        <strain evidence="2">BY</strain>
    </source>
</reference>
<dbReference type="KEGG" id="schv:BRCON_1016"/>
<accession>A0A2Z4Y5K4</accession>
<proteinExistence type="predicted"/>
<feature type="transmembrane region" description="Helical" evidence="1">
    <location>
        <begin position="250"/>
        <end position="269"/>
    </location>
</feature>
<feature type="transmembrane region" description="Helical" evidence="1">
    <location>
        <begin position="107"/>
        <end position="128"/>
    </location>
</feature>
<feature type="transmembrane region" description="Helical" evidence="1">
    <location>
        <begin position="164"/>
        <end position="197"/>
    </location>
</feature>
<evidence type="ECO:0000313" key="3">
    <source>
        <dbReference type="Proteomes" id="UP000262583"/>
    </source>
</evidence>
<gene>
    <name evidence="2" type="ORF">BRCON_1016</name>
</gene>
<keyword evidence="1" id="KW-1133">Transmembrane helix</keyword>
<name>A0A2Z4Y5K4_SUMC1</name>
<keyword evidence="1" id="KW-0812">Transmembrane</keyword>
<dbReference type="AlphaFoldDB" id="A0A2Z4Y5K4"/>
<evidence type="ECO:0000313" key="2">
    <source>
        <dbReference type="EMBL" id="AXA35793.1"/>
    </source>
</evidence>
<dbReference type="Proteomes" id="UP000262583">
    <property type="component" value="Chromosome"/>
</dbReference>
<organism evidence="2 3">
    <name type="scientific">Sumerlaea chitinivorans</name>
    <dbReference type="NCBI Taxonomy" id="2250252"/>
    <lineage>
        <taxon>Bacteria</taxon>
        <taxon>Candidatus Sumerlaeota</taxon>
        <taxon>Candidatus Sumerlaeia</taxon>
        <taxon>Candidatus Sumerlaeales</taxon>
        <taxon>Candidatus Sumerlaeaceae</taxon>
        <taxon>Candidatus Sumerlaea</taxon>
    </lineage>
</organism>
<evidence type="ECO:0000256" key="1">
    <source>
        <dbReference type="SAM" id="Phobius"/>
    </source>
</evidence>
<protein>
    <submittedName>
        <fullName evidence="2">Uncharacterized protein</fullName>
    </submittedName>
</protein>
<keyword evidence="1" id="KW-0472">Membrane</keyword>
<feature type="transmembrane region" description="Helical" evidence="1">
    <location>
        <begin position="75"/>
        <end position="95"/>
    </location>
</feature>